<evidence type="ECO:0000313" key="2">
    <source>
        <dbReference type="EMBL" id="TKS66031.1"/>
    </source>
</evidence>
<keyword evidence="3" id="KW-1185">Reference proteome</keyword>
<gene>
    <name evidence="2" type="ORF">D9C73_000087</name>
</gene>
<feature type="compositionally biased region" description="Basic and acidic residues" evidence="1">
    <location>
        <begin position="73"/>
        <end position="106"/>
    </location>
</feature>
<name>A0A4U5TYP6_COLLU</name>
<feature type="compositionally biased region" description="Basic residues" evidence="1">
    <location>
        <begin position="8"/>
        <end position="67"/>
    </location>
</feature>
<feature type="region of interest" description="Disordered" evidence="1">
    <location>
        <begin position="1"/>
        <end position="151"/>
    </location>
</feature>
<dbReference type="AlphaFoldDB" id="A0A4U5TYP6"/>
<organism evidence="2 3">
    <name type="scientific">Collichthys lucidus</name>
    <name type="common">Big head croaker</name>
    <name type="synonym">Sciaena lucida</name>
    <dbReference type="NCBI Taxonomy" id="240159"/>
    <lineage>
        <taxon>Eukaryota</taxon>
        <taxon>Metazoa</taxon>
        <taxon>Chordata</taxon>
        <taxon>Craniata</taxon>
        <taxon>Vertebrata</taxon>
        <taxon>Euteleostomi</taxon>
        <taxon>Actinopterygii</taxon>
        <taxon>Neopterygii</taxon>
        <taxon>Teleostei</taxon>
        <taxon>Neoteleostei</taxon>
        <taxon>Acanthomorphata</taxon>
        <taxon>Eupercaria</taxon>
        <taxon>Sciaenidae</taxon>
        <taxon>Collichthys</taxon>
    </lineage>
</organism>
<accession>A0A4U5TYP6</accession>
<dbReference type="Proteomes" id="UP000298787">
    <property type="component" value="Chromosome 1"/>
</dbReference>
<sequence length="209" mass="24296">MKKETKTKTKKTKKKKTKKTKTKKKKTKTKKKKTTTTKKKKTKSKTKKKKTTTTKTKKKKTKTKKKKTNGDGGGKDDDVEMTERERKVEDDVVTKETDENRWREEQQAVEGGELQRQVGGGERERKETKEPGLAAKRKAEEDRSRRGRGKGTAVWHIAVLAQINVFEHHGHLLLTPYELYEPFTPFLGLMTLWSESESDYFHVPYQRVD</sequence>
<feature type="compositionally biased region" description="Basic and acidic residues" evidence="1">
    <location>
        <begin position="121"/>
        <end position="130"/>
    </location>
</feature>
<evidence type="ECO:0000313" key="3">
    <source>
        <dbReference type="Proteomes" id="UP000298787"/>
    </source>
</evidence>
<evidence type="ECO:0000256" key="1">
    <source>
        <dbReference type="SAM" id="MobiDB-lite"/>
    </source>
</evidence>
<dbReference type="EMBL" id="CM014078">
    <property type="protein sequence ID" value="TKS66031.1"/>
    <property type="molecule type" value="Genomic_DNA"/>
</dbReference>
<reference evidence="2 3" key="1">
    <citation type="submission" date="2019-01" db="EMBL/GenBank/DDBJ databases">
        <title>Genome Assembly of Collichthys lucidus.</title>
        <authorList>
            <person name="Cai M."/>
            <person name="Xiao S."/>
        </authorList>
    </citation>
    <scope>NUCLEOTIDE SEQUENCE [LARGE SCALE GENOMIC DNA]</scope>
    <source>
        <strain evidence="2">JT15FE1705JMU</strain>
        <tissue evidence="2">Muscle</tissue>
    </source>
</reference>
<proteinExistence type="predicted"/>
<protein>
    <submittedName>
        <fullName evidence="2">Uncharacterized protein</fullName>
    </submittedName>
</protein>